<feature type="region of interest" description="Disordered" evidence="2">
    <location>
        <begin position="1"/>
        <end position="20"/>
    </location>
</feature>
<dbReference type="InterPro" id="IPR008560">
    <property type="entry name" value="DUF842_euk"/>
</dbReference>
<dbReference type="AlphaFoldDB" id="A0A8T0JG36"/>
<dbReference type="Pfam" id="PF05811">
    <property type="entry name" value="DUF842"/>
    <property type="match status" value="1"/>
</dbReference>
<dbReference type="Proteomes" id="UP000743370">
    <property type="component" value="Unassembled WGS sequence"/>
</dbReference>
<comment type="similarity">
    <text evidence="1">Belongs to the FAM136 family.</text>
</comment>
<evidence type="ECO:0000313" key="4">
    <source>
        <dbReference type="Proteomes" id="UP000743370"/>
    </source>
</evidence>
<name>A0A8T0JG36_PHAAN</name>
<protein>
    <submittedName>
        <fullName evidence="3">Uncharacterized protein</fullName>
    </submittedName>
</protein>
<dbReference type="EMBL" id="JABFOF010000011">
    <property type="protein sequence ID" value="KAG2372119.1"/>
    <property type="molecule type" value="Genomic_DNA"/>
</dbReference>
<evidence type="ECO:0000256" key="2">
    <source>
        <dbReference type="SAM" id="MobiDB-lite"/>
    </source>
</evidence>
<comment type="caution">
    <text evidence="3">The sequence shown here is derived from an EMBL/GenBank/DDBJ whole genome shotgun (WGS) entry which is preliminary data.</text>
</comment>
<dbReference type="PANTHER" id="PTHR21096:SF0">
    <property type="entry name" value="PROTEIN FAM136A"/>
    <property type="match status" value="1"/>
</dbReference>
<accession>A0A8T0JG36</accession>
<evidence type="ECO:0000313" key="3">
    <source>
        <dbReference type="EMBL" id="KAG2372119.1"/>
    </source>
</evidence>
<gene>
    <name evidence="3" type="ORF">HKW66_Vig0210130</name>
</gene>
<organism evidence="3 4">
    <name type="scientific">Phaseolus angularis</name>
    <name type="common">Azuki bean</name>
    <name type="synonym">Vigna angularis</name>
    <dbReference type="NCBI Taxonomy" id="3914"/>
    <lineage>
        <taxon>Eukaryota</taxon>
        <taxon>Viridiplantae</taxon>
        <taxon>Streptophyta</taxon>
        <taxon>Embryophyta</taxon>
        <taxon>Tracheophyta</taxon>
        <taxon>Spermatophyta</taxon>
        <taxon>Magnoliopsida</taxon>
        <taxon>eudicotyledons</taxon>
        <taxon>Gunneridae</taxon>
        <taxon>Pentapetalae</taxon>
        <taxon>rosids</taxon>
        <taxon>fabids</taxon>
        <taxon>Fabales</taxon>
        <taxon>Fabaceae</taxon>
        <taxon>Papilionoideae</taxon>
        <taxon>50 kb inversion clade</taxon>
        <taxon>NPAAA clade</taxon>
        <taxon>indigoferoid/millettioid clade</taxon>
        <taxon>Phaseoleae</taxon>
        <taxon>Vigna</taxon>
    </lineage>
</organism>
<sequence>MADDGVANGGVDDQYGEESTTKIEVLQREHDELVNENATRKEEIKKLTVELDILRRDGATNIKKIEEMQREMAQSRDAAKAAEVIATRATDLETNVARLQHDLISEMAAAEEARADASELRKNLGEKSRWLSDVFKKGDWKKVNAQEDITGTFEIRVTIFVEELTEKFIGMDPFAAHEEQLASQRMRQKLEEVNVAAQTNLAPVQDHVNFSLQKAYFKCAHECFDRSKRQEEISNCVENCNIPLNNAQQTFDAEMGRFQERLNRSLMVCQDKYEAAKLQRTEAKHDLLSCADKAIQESIETLPHLANKLKSSLGIRDNDFIATAASAESRNPSQVIRQDIKCLPAAGVLSGAEISSNQFEDFSVSVAEKDDTRELKKLPVSAPRPPRPPAALSSGSFLLGTRCQAVGPDSSHCDKDGIGECASDGSADWLRRSSANLSRVSSPITTFAIADYSIVTVTNKSNTS</sequence>
<dbReference type="PANTHER" id="PTHR21096">
    <property type="entry name" value="PROTEIN FAM136A"/>
    <property type="match status" value="1"/>
</dbReference>
<feature type="compositionally biased region" description="Low complexity" evidence="2">
    <location>
        <begin position="1"/>
        <end position="13"/>
    </location>
</feature>
<evidence type="ECO:0000256" key="1">
    <source>
        <dbReference type="ARBA" id="ARBA00009952"/>
    </source>
</evidence>
<proteinExistence type="inferred from homology"/>
<dbReference type="GO" id="GO:0005737">
    <property type="term" value="C:cytoplasm"/>
    <property type="evidence" value="ECO:0007669"/>
    <property type="project" value="TreeGrafter"/>
</dbReference>
<reference evidence="3 4" key="1">
    <citation type="submission" date="2020-05" db="EMBL/GenBank/DDBJ databases">
        <title>Vigna angularis (adzuki bean) Var. LongXiaoDou No. 4 denovo assembly.</title>
        <authorList>
            <person name="Xiang H."/>
        </authorList>
    </citation>
    <scope>NUCLEOTIDE SEQUENCE [LARGE SCALE GENOMIC DNA]</scope>
    <source>
        <tissue evidence="3">Leaf</tissue>
    </source>
</reference>